<evidence type="ECO:0000313" key="8">
    <source>
        <dbReference type="EMBL" id="BBH17361.1"/>
    </source>
</evidence>
<reference evidence="8 9" key="1">
    <citation type="submission" date="2018-11" db="EMBL/GenBank/DDBJ databases">
        <title>Complete genome sequence of Nocardioides baekrokdamisoli strain KCTC 39748.</title>
        <authorList>
            <person name="Kang S.W."/>
            <person name="Lee K.C."/>
            <person name="Kim K.K."/>
            <person name="Kim J.S."/>
            <person name="Kim D.S."/>
            <person name="Ko S.H."/>
            <person name="Yang S.H."/>
            <person name="Shin Y.K."/>
            <person name="Lee J.S."/>
        </authorList>
    </citation>
    <scope>NUCLEOTIDE SEQUENCE [LARGE SCALE GENOMIC DNA]</scope>
    <source>
        <strain evidence="8 9">KCTC 39748</strain>
    </source>
</reference>
<evidence type="ECO:0000256" key="4">
    <source>
        <dbReference type="ARBA" id="ARBA00022989"/>
    </source>
</evidence>
<evidence type="ECO:0000256" key="6">
    <source>
        <dbReference type="SAM" id="Phobius"/>
    </source>
</evidence>
<dbReference type="KEGG" id="nbe:Back2_16480"/>
<protein>
    <recommendedName>
        <fullName evidence="7">DUF3817 domain-containing protein</fullName>
    </recommendedName>
</protein>
<dbReference type="GO" id="GO:0005886">
    <property type="term" value="C:plasma membrane"/>
    <property type="evidence" value="ECO:0007669"/>
    <property type="project" value="UniProtKB-SubCell"/>
</dbReference>
<keyword evidence="9" id="KW-1185">Reference proteome</keyword>
<dbReference type="Proteomes" id="UP000271573">
    <property type="component" value="Chromosome"/>
</dbReference>
<evidence type="ECO:0000259" key="7">
    <source>
        <dbReference type="Pfam" id="PF12823"/>
    </source>
</evidence>
<name>A0A3G9IUN5_9ACTN</name>
<keyword evidence="2" id="KW-1003">Cell membrane</keyword>
<accession>A0A3G9IUN5</accession>
<keyword evidence="4 6" id="KW-1133">Transmembrane helix</keyword>
<evidence type="ECO:0000256" key="1">
    <source>
        <dbReference type="ARBA" id="ARBA00004651"/>
    </source>
</evidence>
<dbReference type="RefSeq" id="WP_125568460.1">
    <property type="nucleotide sequence ID" value="NZ_AP019307.1"/>
</dbReference>
<dbReference type="NCBIfam" id="TIGR03954">
    <property type="entry name" value="integ_memb_HG"/>
    <property type="match status" value="1"/>
</dbReference>
<feature type="domain" description="DUF3817" evidence="7">
    <location>
        <begin position="6"/>
        <end position="98"/>
    </location>
</feature>
<dbReference type="Pfam" id="PF12823">
    <property type="entry name" value="DUF3817"/>
    <property type="match status" value="1"/>
</dbReference>
<comment type="subcellular location">
    <subcellularLocation>
        <location evidence="1">Cell membrane</location>
        <topology evidence="1">Multi-pass membrane protein</topology>
    </subcellularLocation>
</comment>
<feature type="transmembrane region" description="Helical" evidence="6">
    <location>
        <begin position="74"/>
        <end position="94"/>
    </location>
</feature>
<feature type="transmembrane region" description="Helical" evidence="6">
    <location>
        <begin position="48"/>
        <end position="67"/>
    </location>
</feature>
<feature type="transmembrane region" description="Helical" evidence="6">
    <location>
        <begin position="7"/>
        <end position="28"/>
    </location>
</feature>
<organism evidence="8 9">
    <name type="scientific">Nocardioides baekrokdamisoli</name>
    <dbReference type="NCBI Taxonomy" id="1804624"/>
    <lineage>
        <taxon>Bacteria</taxon>
        <taxon>Bacillati</taxon>
        <taxon>Actinomycetota</taxon>
        <taxon>Actinomycetes</taxon>
        <taxon>Propionibacteriales</taxon>
        <taxon>Nocardioidaceae</taxon>
        <taxon>Nocardioides</taxon>
    </lineage>
</organism>
<evidence type="ECO:0000256" key="2">
    <source>
        <dbReference type="ARBA" id="ARBA00022475"/>
    </source>
</evidence>
<keyword evidence="3 6" id="KW-0812">Transmembrane</keyword>
<proteinExistence type="predicted"/>
<evidence type="ECO:0000256" key="3">
    <source>
        <dbReference type="ARBA" id="ARBA00022692"/>
    </source>
</evidence>
<keyword evidence="5 6" id="KW-0472">Membrane</keyword>
<evidence type="ECO:0000313" key="9">
    <source>
        <dbReference type="Proteomes" id="UP000271573"/>
    </source>
</evidence>
<dbReference type="InterPro" id="IPR023845">
    <property type="entry name" value="DUF3817_TM"/>
</dbReference>
<dbReference type="AlphaFoldDB" id="A0A3G9IUN5"/>
<dbReference type="EMBL" id="AP019307">
    <property type="protein sequence ID" value="BBH17361.1"/>
    <property type="molecule type" value="Genomic_DNA"/>
</dbReference>
<evidence type="ECO:0000256" key="5">
    <source>
        <dbReference type="ARBA" id="ARBA00023136"/>
    </source>
</evidence>
<gene>
    <name evidence="8" type="ORF">Back2_16480</name>
</gene>
<sequence>MKKLFNLYRPLAYIVGVLLLLGTIFLIGKYAVTDGSSLQHFCSTWDRLVFTGHGFIYIVYVIVAFVLSRHAGWTLRFLAVLLIAGLVPGLIFWVERLVEERVQPWIKEEAEAAQMSSGKGAVNGS</sequence>
<dbReference type="OrthoDB" id="9342687at2"/>